<dbReference type="Pfam" id="PF00072">
    <property type="entry name" value="Response_reg"/>
    <property type="match status" value="1"/>
</dbReference>
<evidence type="ECO:0000256" key="9">
    <source>
        <dbReference type="ARBA" id="ARBA00024867"/>
    </source>
</evidence>
<keyword evidence="8" id="KW-0804">Transcription</keyword>
<evidence type="ECO:0000256" key="2">
    <source>
        <dbReference type="ARBA" id="ARBA00018672"/>
    </source>
</evidence>
<dbReference type="CDD" id="cd17536">
    <property type="entry name" value="REC_YesN-like"/>
    <property type="match status" value="1"/>
</dbReference>
<dbReference type="InterPro" id="IPR051552">
    <property type="entry name" value="HptR"/>
</dbReference>
<dbReference type="Gene3D" id="3.40.50.2300">
    <property type="match status" value="1"/>
</dbReference>
<dbReference type="InterPro" id="IPR001789">
    <property type="entry name" value="Sig_transdc_resp-reg_receiver"/>
</dbReference>
<name>A0AB73T508_9FIRM</name>
<feature type="domain" description="HTH araC/xylS-type" evidence="11">
    <location>
        <begin position="292"/>
        <end position="391"/>
    </location>
</feature>
<comment type="function">
    <text evidence="9">May play the central regulatory role in sporulation. It may be an element of the effector pathway responsible for the activation of sporulation genes in response to nutritional stress. Spo0A may act in concert with spo0H (a sigma factor) to control the expression of some genes that are critical to the sporulation process.</text>
</comment>
<feature type="domain" description="Response regulatory" evidence="12">
    <location>
        <begin position="3"/>
        <end position="120"/>
    </location>
</feature>
<evidence type="ECO:0000313" key="14">
    <source>
        <dbReference type="Proteomes" id="UP000245412"/>
    </source>
</evidence>
<dbReference type="InterPro" id="IPR018060">
    <property type="entry name" value="HTH_AraC"/>
</dbReference>
<dbReference type="AlphaFoldDB" id="A0AB73T508"/>
<dbReference type="SMART" id="SM00448">
    <property type="entry name" value="REC"/>
    <property type="match status" value="1"/>
</dbReference>
<dbReference type="GO" id="GO:0043565">
    <property type="term" value="F:sequence-specific DNA binding"/>
    <property type="evidence" value="ECO:0007669"/>
    <property type="project" value="InterPro"/>
</dbReference>
<keyword evidence="4 10" id="KW-0597">Phosphoprotein</keyword>
<dbReference type="Pfam" id="PF12833">
    <property type="entry name" value="HTH_18"/>
    <property type="match status" value="1"/>
</dbReference>
<keyword evidence="3" id="KW-0963">Cytoplasm</keyword>
<dbReference type="PROSITE" id="PS50110">
    <property type="entry name" value="RESPONSE_REGULATORY"/>
    <property type="match status" value="1"/>
</dbReference>
<gene>
    <name evidence="13" type="ORF">C7383_105155</name>
</gene>
<evidence type="ECO:0000259" key="11">
    <source>
        <dbReference type="PROSITE" id="PS01124"/>
    </source>
</evidence>
<dbReference type="Gene3D" id="1.10.10.60">
    <property type="entry name" value="Homeodomain-like"/>
    <property type="match status" value="2"/>
</dbReference>
<evidence type="ECO:0000256" key="4">
    <source>
        <dbReference type="ARBA" id="ARBA00022553"/>
    </source>
</evidence>
<dbReference type="GO" id="GO:0003700">
    <property type="term" value="F:DNA-binding transcription factor activity"/>
    <property type="evidence" value="ECO:0007669"/>
    <property type="project" value="InterPro"/>
</dbReference>
<accession>A0AB73T508</accession>
<dbReference type="GO" id="GO:0000160">
    <property type="term" value="P:phosphorelay signal transduction system"/>
    <property type="evidence" value="ECO:0007669"/>
    <property type="project" value="UniProtKB-KW"/>
</dbReference>
<evidence type="ECO:0000256" key="3">
    <source>
        <dbReference type="ARBA" id="ARBA00022490"/>
    </source>
</evidence>
<dbReference type="PANTHER" id="PTHR42713:SF3">
    <property type="entry name" value="TRANSCRIPTIONAL REGULATORY PROTEIN HPTR"/>
    <property type="match status" value="1"/>
</dbReference>
<evidence type="ECO:0000256" key="7">
    <source>
        <dbReference type="ARBA" id="ARBA00023125"/>
    </source>
</evidence>
<evidence type="ECO:0000256" key="8">
    <source>
        <dbReference type="ARBA" id="ARBA00023163"/>
    </source>
</evidence>
<sequence length="397" mass="46320">MTKILFVDDDAIIRRTLPGRIPWETYGWELMYTARDAMEALDYLKNHEPDIILTDIKMPGMTGIEMASIAMDYYPNLKFVFLSGYKDFEYAQQVLKLNAVDYLTKPFDNDQLTAALKKAEELYKKEQNVNYILNEKYPQIKRNYISRLMQEQFQQMDDSFFKAFDINLTNGLGIACFIEMRYGEPSSYDAIHASLEAYCTQLTARYKGSFFFCMDNLQIFMIYTNNDSLEPSSLYSQLSLLEAEITSYIQGVLGYEVAAFYHGSIMNNFYGLYGSYQAALQDMNSNLNNLLLSVRHYIEQNYGDCDLSLQQIAAHFHVNHCYLTSIFKKQFDTNLYDYLIKIRMEKAAEMIVNTDLKNYEIAAATGYKNPQYFSLSFKKYYNCTITQYREKLRSEQA</sequence>
<proteinExistence type="predicted"/>
<dbReference type="SUPFAM" id="SSF46689">
    <property type="entry name" value="Homeodomain-like"/>
    <property type="match status" value="2"/>
</dbReference>
<feature type="modified residue" description="4-aspartylphosphate" evidence="10">
    <location>
        <position position="55"/>
    </location>
</feature>
<dbReference type="SMART" id="SM00342">
    <property type="entry name" value="HTH_ARAC"/>
    <property type="match status" value="1"/>
</dbReference>
<dbReference type="Proteomes" id="UP000245412">
    <property type="component" value="Unassembled WGS sequence"/>
</dbReference>
<dbReference type="RefSeq" id="WP_187374283.1">
    <property type="nucleotide sequence ID" value="NZ_CABJAT010000005.1"/>
</dbReference>
<evidence type="ECO:0000256" key="6">
    <source>
        <dbReference type="ARBA" id="ARBA00023015"/>
    </source>
</evidence>
<evidence type="ECO:0000256" key="1">
    <source>
        <dbReference type="ARBA" id="ARBA00004496"/>
    </source>
</evidence>
<evidence type="ECO:0000256" key="5">
    <source>
        <dbReference type="ARBA" id="ARBA00023012"/>
    </source>
</evidence>
<dbReference type="PROSITE" id="PS01124">
    <property type="entry name" value="HTH_ARAC_FAMILY_2"/>
    <property type="match status" value="1"/>
</dbReference>
<evidence type="ECO:0000259" key="12">
    <source>
        <dbReference type="PROSITE" id="PS50110"/>
    </source>
</evidence>
<keyword evidence="5" id="KW-0902">Two-component regulatory system</keyword>
<dbReference type="PANTHER" id="PTHR42713">
    <property type="entry name" value="HISTIDINE KINASE-RELATED"/>
    <property type="match status" value="1"/>
</dbReference>
<keyword evidence="14" id="KW-1185">Reference proteome</keyword>
<reference evidence="13 14" key="1">
    <citation type="submission" date="2018-05" db="EMBL/GenBank/DDBJ databases">
        <authorList>
            <person name="Goeker M."/>
            <person name="Huntemann M."/>
            <person name="Clum A."/>
            <person name="Pillay M."/>
            <person name="Palaniappan K."/>
            <person name="Varghese N."/>
            <person name="Mikhailova N."/>
            <person name="Stamatis D."/>
            <person name="Reddy T."/>
            <person name="Daum C."/>
            <person name="Shapiro N."/>
            <person name="Ivanova N."/>
            <person name="Kyrpides N."/>
            <person name="Woyke T."/>
        </authorList>
    </citation>
    <scope>NUCLEOTIDE SEQUENCE [LARGE SCALE GENOMIC DNA]</scope>
    <source>
        <strain evidence="13 14">DSM 26524</strain>
    </source>
</reference>
<comment type="caution">
    <text evidence="13">The sequence shown here is derived from an EMBL/GenBank/DDBJ whole genome shotgun (WGS) entry which is preliminary data.</text>
</comment>
<evidence type="ECO:0000313" key="13">
    <source>
        <dbReference type="EMBL" id="PWJ76120.1"/>
    </source>
</evidence>
<dbReference type="EMBL" id="QGGY01000005">
    <property type="protein sequence ID" value="PWJ76120.1"/>
    <property type="molecule type" value="Genomic_DNA"/>
</dbReference>
<dbReference type="SUPFAM" id="SSF52172">
    <property type="entry name" value="CheY-like"/>
    <property type="match status" value="1"/>
</dbReference>
<keyword evidence="7" id="KW-0238">DNA-binding</keyword>
<comment type="subcellular location">
    <subcellularLocation>
        <location evidence="1">Cytoplasm</location>
    </subcellularLocation>
</comment>
<organism evidence="13 14">
    <name type="scientific">Murimonas intestini</name>
    <dbReference type="NCBI Taxonomy" id="1337051"/>
    <lineage>
        <taxon>Bacteria</taxon>
        <taxon>Bacillati</taxon>
        <taxon>Bacillota</taxon>
        <taxon>Clostridia</taxon>
        <taxon>Lachnospirales</taxon>
        <taxon>Lachnospiraceae</taxon>
        <taxon>Murimonas</taxon>
    </lineage>
</organism>
<dbReference type="InterPro" id="IPR009057">
    <property type="entry name" value="Homeodomain-like_sf"/>
</dbReference>
<dbReference type="GO" id="GO:0005737">
    <property type="term" value="C:cytoplasm"/>
    <property type="evidence" value="ECO:0007669"/>
    <property type="project" value="UniProtKB-SubCell"/>
</dbReference>
<dbReference type="InterPro" id="IPR011006">
    <property type="entry name" value="CheY-like_superfamily"/>
</dbReference>
<protein>
    <recommendedName>
        <fullName evidence="2">Stage 0 sporulation protein A homolog</fullName>
    </recommendedName>
</protein>
<keyword evidence="6" id="KW-0805">Transcription regulation</keyword>
<evidence type="ECO:0000256" key="10">
    <source>
        <dbReference type="PROSITE-ProRule" id="PRU00169"/>
    </source>
</evidence>